<evidence type="ECO:0000259" key="2">
    <source>
        <dbReference type="PROSITE" id="PS50887"/>
    </source>
</evidence>
<dbReference type="Proteomes" id="UP000192505">
    <property type="component" value="Unassembled WGS sequence"/>
</dbReference>
<dbReference type="Gene3D" id="3.30.70.270">
    <property type="match status" value="1"/>
</dbReference>
<proteinExistence type="predicted"/>
<comment type="caution">
    <text evidence="3">The sequence shown here is derived from an EMBL/GenBank/DDBJ whole genome shotgun (WGS) entry which is preliminary data.</text>
</comment>
<dbReference type="NCBIfam" id="TIGR00254">
    <property type="entry name" value="GGDEF"/>
    <property type="match status" value="1"/>
</dbReference>
<dbReference type="PANTHER" id="PTHR33121:SF76">
    <property type="entry name" value="SIGNALING PROTEIN"/>
    <property type="match status" value="1"/>
</dbReference>
<dbReference type="CDD" id="cd01948">
    <property type="entry name" value="EAL"/>
    <property type="match status" value="1"/>
</dbReference>
<dbReference type="InterPro" id="IPR050706">
    <property type="entry name" value="Cyclic-di-GMP_PDE-like"/>
</dbReference>
<dbReference type="SMART" id="SM00267">
    <property type="entry name" value="GGDEF"/>
    <property type="match status" value="1"/>
</dbReference>
<dbReference type="InterPro" id="IPR001633">
    <property type="entry name" value="EAL_dom"/>
</dbReference>
<dbReference type="EMBL" id="MTEI01000002">
    <property type="protein sequence ID" value="OQW89555.1"/>
    <property type="molecule type" value="Genomic_DNA"/>
</dbReference>
<dbReference type="Pfam" id="PF00563">
    <property type="entry name" value="EAL"/>
    <property type="match status" value="1"/>
</dbReference>
<dbReference type="Pfam" id="PF00990">
    <property type="entry name" value="GGDEF"/>
    <property type="match status" value="1"/>
</dbReference>
<dbReference type="GO" id="GO:0071111">
    <property type="term" value="F:cyclic-guanylate-specific phosphodiesterase activity"/>
    <property type="evidence" value="ECO:0007669"/>
    <property type="project" value="InterPro"/>
</dbReference>
<dbReference type="SUPFAM" id="SSF141868">
    <property type="entry name" value="EAL domain-like"/>
    <property type="match status" value="1"/>
</dbReference>
<dbReference type="InterPro" id="IPR000160">
    <property type="entry name" value="GGDEF_dom"/>
</dbReference>
<evidence type="ECO:0000313" key="4">
    <source>
        <dbReference type="Proteomes" id="UP000192505"/>
    </source>
</evidence>
<dbReference type="PANTHER" id="PTHR33121">
    <property type="entry name" value="CYCLIC DI-GMP PHOSPHODIESTERASE PDEF"/>
    <property type="match status" value="1"/>
</dbReference>
<dbReference type="InterPro" id="IPR035919">
    <property type="entry name" value="EAL_sf"/>
</dbReference>
<dbReference type="PROSITE" id="PS50887">
    <property type="entry name" value="GGDEF"/>
    <property type="match status" value="1"/>
</dbReference>
<dbReference type="CDD" id="cd04598">
    <property type="entry name" value="CBS_pair_GGDEF_EAL"/>
    <property type="match status" value="1"/>
</dbReference>
<reference evidence="3 4" key="1">
    <citation type="submission" date="2017-01" db="EMBL/GenBank/DDBJ databases">
        <title>Novel large sulfur bacteria in the metagenomes of groundwater-fed chemosynthetic microbial mats in the Lake Huron basin.</title>
        <authorList>
            <person name="Sharrar A.M."/>
            <person name="Flood B.E."/>
            <person name="Bailey J.V."/>
            <person name="Jones D.S."/>
            <person name="Biddanda B."/>
            <person name="Ruberg S.A."/>
            <person name="Marcus D.N."/>
            <person name="Dick G.J."/>
        </authorList>
    </citation>
    <scope>NUCLEOTIDE SEQUENCE [LARGE SCALE GENOMIC DNA]</scope>
    <source>
        <strain evidence="3">A7</strain>
    </source>
</reference>
<organism evidence="3 4">
    <name type="scientific">Rhodoferax ferrireducens</name>
    <dbReference type="NCBI Taxonomy" id="192843"/>
    <lineage>
        <taxon>Bacteria</taxon>
        <taxon>Pseudomonadati</taxon>
        <taxon>Pseudomonadota</taxon>
        <taxon>Betaproteobacteria</taxon>
        <taxon>Burkholderiales</taxon>
        <taxon>Comamonadaceae</taxon>
        <taxon>Rhodoferax</taxon>
    </lineage>
</organism>
<gene>
    <name evidence="3" type="ORF">BWK72_04890</name>
</gene>
<dbReference type="InterPro" id="IPR029787">
    <property type="entry name" value="Nucleotide_cyclase"/>
</dbReference>
<evidence type="ECO:0000313" key="3">
    <source>
        <dbReference type="EMBL" id="OQW89555.1"/>
    </source>
</evidence>
<sequence>MSSLEVRKGRGPLASLLRRQLLHPVYQPIALLEDGSIYAHEALIRGPEGTAMHTPDTLLHAAELEDLNFPFESHCVLVAMTRWGGLREAGRLFLNISADALLKALKYCELDGLVALANQLGISPRMLVLEITEYERVADMDELALAVQEVRAAGMALALDDFGDGRSSLRLWSQLKPEFVKIDKYFTKGISQHGDKLKTIQALQQIAAIFGTALIAEGIETEDDLRVLHDLGIPYGQGYLLGRPAQLPRAQIEPKARVTLRDRTVAVFPEMRRTASAGSISRLAVIKAPHVTLTTTNDELARVFYEHPKLHSVAVVDATRPVAIINRFGFMNEYSKLYYREIWGHKSCMMNANAEPRVIERNHSVDDLVGILTSEDQRYLVDGFIVTQNGRYEGMGTGEQLVRSVTETRIEAARHANPLTFLPGNIPISQHIERLLASGVGFVACYADLNNFKPFNDQYGYWRGDEMIRLLAALCQAHCDPRRDFVGHVGGDDFILLYQSDNWQTQCEAIIAEFGHQAKALFDDSARQAGGIQAEDRHGVPRFFPLTTLSIGAVVVDHQEFTNAEQVASVAARAKHDAKTSDKGLHIR</sequence>
<name>A0A1W9KY76_9BURK</name>
<dbReference type="InterPro" id="IPR043128">
    <property type="entry name" value="Rev_trsase/Diguanyl_cyclase"/>
</dbReference>
<accession>A0A1W9KY76</accession>
<dbReference type="AlphaFoldDB" id="A0A1W9KY76"/>
<evidence type="ECO:0000259" key="1">
    <source>
        <dbReference type="PROSITE" id="PS50883"/>
    </source>
</evidence>
<dbReference type="SMART" id="SM00052">
    <property type="entry name" value="EAL"/>
    <property type="match status" value="1"/>
</dbReference>
<feature type="domain" description="EAL" evidence="1">
    <location>
        <begin position="6"/>
        <end position="258"/>
    </location>
</feature>
<dbReference type="SUPFAM" id="SSF55073">
    <property type="entry name" value="Nucleotide cyclase"/>
    <property type="match status" value="1"/>
</dbReference>
<feature type="domain" description="GGDEF" evidence="2">
    <location>
        <begin position="440"/>
        <end position="588"/>
    </location>
</feature>
<dbReference type="Gene3D" id="3.20.20.450">
    <property type="entry name" value="EAL domain"/>
    <property type="match status" value="1"/>
</dbReference>
<protein>
    <submittedName>
        <fullName evidence="3">Diguanylate phosphodiesterase</fullName>
    </submittedName>
</protein>
<dbReference type="PROSITE" id="PS50883">
    <property type="entry name" value="EAL"/>
    <property type="match status" value="1"/>
</dbReference>